<evidence type="ECO:0000256" key="3">
    <source>
        <dbReference type="SAM" id="Phobius"/>
    </source>
</evidence>
<dbReference type="InterPro" id="IPR011962">
    <property type="entry name" value="dCTP_deaminase"/>
</dbReference>
<evidence type="ECO:0000256" key="1">
    <source>
        <dbReference type="ARBA" id="ARBA00022801"/>
    </source>
</evidence>
<evidence type="ECO:0000313" key="5">
    <source>
        <dbReference type="Proteomes" id="UP000751614"/>
    </source>
</evidence>
<dbReference type="RefSeq" id="WP_138836341.1">
    <property type="nucleotide sequence ID" value="NZ_VCNI01000002.1"/>
</dbReference>
<protein>
    <submittedName>
        <fullName evidence="4">Deoxycytidine triphosphate deaminase</fullName>
    </submittedName>
</protein>
<gene>
    <name evidence="4" type="ORF">FGG15_11510</name>
</gene>
<dbReference type="Proteomes" id="UP000751614">
    <property type="component" value="Unassembled WGS sequence"/>
</dbReference>
<keyword evidence="1" id="KW-0378">Hydrolase</keyword>
<dbReference type="Pfam" id="PF22769">
    <property type="entry name" value="DCD"/>
    <property type="match status" value="1"/>
</dbReference>
<dbReference type="EMBL" id="VCNI01000002">
    <property type="protein sequence ID" value="TMU54820.1"/>
    <property type="molecule type" value="Genomic_DNA"/>
</dbReference>
<feature type="transmembrane region" description="Helical" evidence="3">
    <location>
        <begin position="204"/>
        <end position="222"/>
    </location>
</feature>
<evidence type="ECO:0000313" key="4">
    <source>
        <dbReference type="EMBL" id="TMU54820.1"/>
    </source>
</evidence>
<dbReference type="Gene3D" id="2.70.40.10">
    <property type="match status" value="1"/>
</dbReference>
<dbReference type="SUPFAM" id="SSF51283">
    <property type="entry name" value="dUTPase-like"/>
    <property type="match status" value="1"/>
</dbReference>
<evidence type="ECO:0000256" key="2">
    <source>
        <dbReference type="ARBA" id="ARBA00023080"/>
    </source>
</evidence>
<keyword evidence="2" id="KW-0546">Nucleotide metabolism</keyword>
<dbReference type="InterPro" id="IPR036157">
    <property type="entry name" value="dUTPase-like_sf"/>
</dbReference>
<reference evidence="4 5" key="1">
    <citation type="submission" date="2019-05" db="EMBL/GenBank/DDBJ databases">
        <title>Flagellimonas sp. AsT0115, sp. nov., isolated from a marine red algae, Asparagopsis taxiformis.</title>
        <authorList>
            <person name="Kim J."/>
            <person name="Jeong S.E."/>
            <person name="Jeon C.O."/>
        </authorList>
    </citation>
    <scope>NUCLEOTIDE SEQUENCE [LARGE SCALE GENOMIC DNA]</scope>
    <source>
        <strain evidence="4 5">AsT0115</strain>
    </source>
</reference>
<dbReference type="InterPro" id="IPR033704">
    <property type="entry name" value="dUTPase_trimeric"/>
</dbReference>
<dbReference type="CDD" id="cd07557">
    <property type="entry name" value="trimeric_dUTPase"/>
    <property type="match status" value="1"/>
</dbReference>
<name>A0ABY2WJ06_9FLAO</name>
<organism evidence="4 5">
    <name type="scientific">Flagellimonas algicola</name>
    <dbReference type="NCBI Taxonomy" id="2583815"/>
    <lineage>
        <taxon>Bacteria</taxon>
        <taxon>Pseudomonadati</taxon>
        <taxon>Bacteroidota</taxon>
        <taxon>Flavobacteriia</taxon>
        <taxon>Flavobacteriales</taxon>
        <taxon>Flavobacteriaceae</taxon>
        <taxon>Flagellimonas</taxon>
    </lineage>
</organism>
<keyword evidence="5" id="KW-1185">Reference proteome</keyword>
<keyword evidence="3" id="KW-1133">Transmembrane helix</keyword>
<sequence>MAFLANEELKKLLKTCISENKFSEDNLQNASYELTLGNEVYTNNDSVKTILYDEKPQFELKPGQFAILITDEIVKIPAEYIGFISLKFGFKFKGLVNISGFHVDPGFQGKLKFSVYNAGSKSIILEKGSPYFVLWISQLTSKLNKQQEYNGSHKNQSSITPDDIMKIQGDLLDRNTLKNLIDENATAIELNRIQRNGFWLNVRWISGIVIGLLLTLNIGIWLNKNKKDNALREEIKNTQAPKEIKNILANMNVDSVIRNEIDLDVAKKNADVGKNLDSILNQKIDSIIGIKFDEIRVNKDRSE</sequence>
<accession>A0ABY2WJ06</accession>
<proteinExistence type="predicted"/>
<comment type="caution">
    <text evidence="4">The sequence shown here is derived from an EMBL/GenBank/DDBJ whole genome shotgun (WGS) entry which is preliminary data.</text>
</comment>
<keyword evidence="3" id="KW-0472">Membrane</keyword>
<keyword evidence="3" id="KW-0812">Transmembrane</keyword>